<gene>
    <name evidence="6" type="ORF">MEUPH1_LOCUS19690</name>
</gene>
<organism evidence="6 7">
    <name type="scientific">Macrosiphum euphorbiae</name>
    <name type="common">potato aphid</name>
    <dbReference type="NCBI Taxonomy" id="13131"/>
    <lineage>
        <taxon>Eukaryota</taxon>
        <taxon>Metazoa</taxon>
        <taxon>Ecdysozoa</taxon>
        <taxon>Arthropoda</taxon>
        <taxon>Hexapoda</taxon>
        <taxon>Insecta</taxon>
        <taxon>Pterygota</taxon>
        <taxon>Neoptera</taxon>
        <taxon>Paraneoptera</taxon>
        <taxon>Hemiptera</taxon>
        <taxon>Sternorrhyncha</taxon>
        <taxon>Aphidomorpha</taxon>
        <taxon>Aphidoidea</taxon>
        <taxon>Aphididae</taxon>
        <taxon>Macrosiphini</taxon>
        <taxon>Macrosiphum</taxon>
    </lineage>
</organism>
<dbReference type="PANTHER" id="PTHR12778:SF9">
    <property type="entry name" value="ACETYL-COENZYME A TRANSPORTER 1"/>
    <property type="match status" value="1"/>
</dbReference>
<evidence type="ECO:0008006" key="8">
    <source>
        <dbReference type="Google" id="ProtNLM"/>
    </source>
</evidence>
<protein>
    <recommendedName>
        <fullName evidence="8">Acetyl-coenzyme A transporter 1</fullName>
    </recommendedName>
</protein>
<sequence length="506" mass="57506">MLVKSNLKGDWPNIFLLLLLYVMQGIPLGIVTVTPILLQSTQNVTYKEQALFSIVGWPFCLKLLWAPLVDALYIQKIGRRKSWLIPVQFLMGICFFYMANDINDLLPKTGKPNILKLVFVFFISTFMAATQDIVVDGWALTLLQKKNVGYASTCASMGQIMGIMISGVSFILFTSEDFSNKYLRITHNVGGIVTVKSLFLIWGTLFMAITTLIAIFKNEKDNRLEDNHIKLTTFQNYKLLWDILNLPSIKILAIALLTMMIGFATDRVVVLKLIDAGVPKDNIMIIQTGMYVIKIIIPVIAVKYTSGPKPMSIYLNLTPIRLLCNFLFMLLIYYTPEFIRNNGVMDIPMYYYAILLTIQTIHDIQFNIMSVALVAFYYRISDTRFGGTYMTLLNTLSNLGTLWSKSAAIGLIDVLTFKECSFDSKNNCSTLNLQNMCKLKGGDCIVIVNGYYVESIAFTIVGTIWYFIFKNILKRLQSKSPTHWQINSKIQEFENDKNAYTMNVKT</sequence>
<feature type="transmembrane region" description="Helical" evidence="5">
    <location>
        <begin position="451"/>
        <end position="469"/>
    </location>
</feature>
<dbReference type="PANTHER" id="PTHR12778">
    <property type="entry name" value="SOLUTE CARRIER FAMILY 33 ACETYL-COA TRANSPORTER -RELATED"/>
    <property type="match status" value="1"/>
</dbReference>
<feature type="transmembrane region" description="Helical" evidence="5">
    <location>
        <begin position="239"/>
        <end position="263"/>
    </location>
</feature>
<dbReference type="InterPro" id="IPR036259">
    <property type="entry name" value="MFS_trans_sf"/>
</dbReference>
<evidence type="ECO:0000256" key="3">
    <source>
        <dbReference type="ARBA" id="ARBA00022989"/>
    </source>
</evidence>
<reference evidence="6 7" key="1">
    <citation type="submission" date="2023-01" db="EMBL/GenBank/DDBJ databases">
        <authorList>
            <person name="Whitehead M."/>
        </authorList>
    </citation>
    <scope>NUCLEOTIDE SEQUENCE [LARGE SCALE GENOMIC DNA]</scope>
</reference>
<dbReference type="GO" id="GO:0016020">
    <property type="term" value="C:membrane"/>
    <property type="evidence" value="ECO:0007669"/>
    <property type="project" value="UniProtKB-SubCell"/>
</dbReference>
<feature type="transmembrane region" description="Helical" evidence="5">
    <location>
        <begin position="349"/>
        <end position="378"/>
    </location>
</feature>
<dbReference type="SUPFAM" id="SSF103473">
    <property type="entry name" value="MFS general substrate transporter"/>
    <property type="match status" value="1"/>
</dbReference>
<evidence type="ECO:0000256" key="2">
    <source>
        <dbReference type="ARBA" id="ARBA00022692"/>
    </source>
</evidence>
<keyword evidence="3 5" id="KW-1133">Transmembrane helix</keyword>
<evidence type="ECO:0000313" key="6">
    <source>
        <dbReference type="EMBL" id="CAI6364917.1"/>
    </source>
</evidence>
<keyword evidence="2 5" id="KW-0812">Transmembrane</keyword>
<dbReference type="InterPro" id="IPR024371">
    <property type="entry name" value="AcetylCoA_trans_1-like"/>
</dbReference>
<feature type="transmembrane region" description="Helical" evidence="5">
    <location>
        <begin position="314"/>
        <end position="334"/>
    </location>
</feature>
<dbReference type="GO" id="GO:0035348">
    <property type="term" value="P:acetyl-CoA transmembrane transport"/>
    <property type="evidence" value="ECO:0007669"/>
    <property type="project" value="InterPro"/>
</dbReference>
<feature type="transmembrane region" description="Helical" evidence="5">
    <location>
        <begin position="83"/>
        <end position="99"/>
    </location>
</feature>
<evidence type="ECO:0000313" key="7">
    <source>
        <dbReference type="Proteomes" id="UP001160148"/>
    </source>
</evidence>
<comment type="subcellular location">
    <subcellularLocation>
        <location evidence="1">Membrane</location>
        <topology evidence="1">Multi-pass membrane protein</topology>
    </subcellularLocation>
</comment>
<dbReference type="InterPro" id="IPR004752">
    <property type="entry name" value="AmpG_permease/AT-1"/>
</dbReference>
<evidence type="ECO:0000256" key="5">
    <source>
        <dbReference type="SAM" id="Phobius"/>
    </source>
</evidence>
<feature type="transmembrane region" description="Helical" evidence="5">
    <location>
        <begin position="150"/>
        <end position="173"/>
    </location>
</feature>
<name>A0AAV0XBE4_9HEMI</name>
<dbReference type="EMBL" id="CARXXK010000004">
    <property type="protein sequence ID" value="CAI6364917.1"/>
    <property type="molecule type" value="Genomic_DNA"/>
</dbReference>
<accession>A0AAV0XBE4</accession>
<comment type="caution">
    <text evidence="6">The sequence shown here is derived from an EMBL/GenBank/DDBJ whole genome shotgun (WGS) entry which is preliminary data.</text>
</comment>
<feature type="transmembrane region" description="Helical" evidence="5">
    <location>
        <begin position="119"/>
        <end position="143"/>
    </location>
</feature>
<proteinExistence type="predicted"/>
<feature type="transmembrane region" description="Helical" evidence="5">
    <location>
        <begin position="50"/>
        <end position="71"/>
    </location>
</feature>
<feature type="transmembrane region" description="Helical" evidence="5">
    <location>
        <begin position="199"/>
        <end position="218"/>
    </location>
</feature>
<dbReference type="Pfam" id="PF13000">
    <property type="entry name" value="Acatn"/>
    <property type="match status" value="3"/>
</dbReference>
<dbReference type="Proteomes" id="UP001160148">
    <property type="component" value="Unassembled WGS sequence"/>
</dbReference>
<feature type="transmembrane region" description="Helical" evidence="5">
    <location>
        <begin position="283"/>
        <end position="302"/>
    </location>
</feature>
<dbReference type="GO" id="GO:0008521">
    <property type="term" value="F:acetyl-CoA transmembrane transporter activity"/>
    <property type="evidence" value="ECO:0007669"/>
    <property type="project" value="InterPro"/>
</dbReference>
<feature type="transmembrane region" description="Helical" evidence="5">
    <location>
        <begin position="14"/>
        <end position="38"/>
    </location>
</feature>
<evidence type="ECO:0000256" key="4">
    <source>
        <dbReference type="ARBA" id="ARBA00023136"/>
    </source>
</evidence>
<keyword evidence="7" id="KW-1185">Reference proteome</keyword>
<keyword evidence="4 5" id="KW-0472">Membrane</keyword>
<evidence type="ECO:0000256" key="1">
    <source>
        <dbReference type="ARBA" id="ARBA00004141"/>
    </source>
</evidence>
<dbReference type="AlphaFoldDB" id="A0AAV0XBE4"/>